<reference evidence="2" key="1">
    <citation type="journal article" date="2019" name="Int. J. Syst. Evol. Microbiol.">
        <title>The Global Catalogue of Microorganisms (GCM) 10K type strain sequencing project: providing services to taxonomists for standard genome sequencing and annotation.</title>
        <authorList>
            <consortium name="The Broad Institute Genomics Platform"/>
            <consortium name="The Broad Institute Genome Sequencing Center for Infectious Disease"/>
            <person name="Wu L."/>
            <person name="Ma J."/>
        </authorList>
    </citation>
    <scope>NUCLEOTIDE SEQUENCE [LARGE SCALE GENOMIC DNA]</scope>
    <source>
        <strain evidence="2">CGMCC 4.7246</strain>
    </source>
</reference>
<evidence type="ECO:0000313" key="2">
    <source>
        <dbReference type="Proteomes" id="UP001596220"/>
    </source>
</evidence>
<accession>A0ABW1PGP6</accession>
<dbReference type="RefSeq" id="WP_380643043.1">
    <property type="nucleotide sequence ID" value="NZ_JBHSQO010000068.1"/>
</dbReference>
<gene>
    <name evidence="1" type="ORF">ACFP3R_35590</name>
</gene>
<dbReference type="EMBL" id="JBHSQO010000068">
    <property type="protein sequence ID" value="MFC6094620.1"/>
    <property type="molecule type" value="Genomic_DNA"/>
</dbReference>
<dbReference type="Proteomes" id="UP001596220">
    <property type="component" value="Unassembled WGS sequence"/>
</dbReference>
<organism evidence="1 2">
    <name type="scientific">Saccharothrix lopnurensis</name>
    <dbReference type="NCBI Taxonomy" id="1670621"/>
    <lineage>
        <taxon>Bacteria</taxon>
        <taxon>Bacillati</taxon>
        <taxon>Actinomycetota</taxon>
        <taxon>Actinomycetes</taxon>
        <taxon>Pseudonocardiales</taxon>
        <taxon>Pseudonocardiaceae</taxon>
        <taxon>Saccharothrix</taxon>
    </lineage>
</organism>
<protein>
    <recommendedName>
        <fullName evidence="3">PE family protein</fullName>
    </recommendedName>
</protein>
<evidence type="ECO:0000313" key="1">
    <source>
        <dbReference type="EMBL" id="MFC6094620.1"/>
    </source>
</evidence>
<proteinExistence type="predicted"/>
<sequence length="151" mass="15991">MTDESGGSTGDVGQYALDQYRRQGGGGLMSVLTMGLSDVVAATKAVAAANEAQALSVDPHAVDSMLRKLTEMQDALDAIPGRSRRLSLRTPLGGGYAEEIGSVNAEIGNQATAEIIPEMVKAISDLKTQIEKSRDSYQNVEEAKSQTFDNL</sequence>
<evidence type="ECO:0008006" key="3">
    <source>
        <dbReference type="Google" id="ProtNLM"/>
    </source>
</evidence>
<keyword evidence="2" id="KW-1185">Reference proteome</keyword>
<name>A0ABW1PGP6_9PSEU</name>
<comment type="caution">
    <text evidence="1">The sequence shown here is derived from an EMBL/GenBank/DDBJ whole genome shotgun (WGS) entry which is preliminary data.</text>
</comment>